<gene>
    <name evidence="2" type="ORF">F6X54_02650</name>
</gene>
<name>A0ABQ6UMY1_9ACTN</name>
<keyword evidence="3" id="KW-1185">Reference proteome</keyword>
<organism evidence="2 3">
    <name type="scientific">Micromonospora aurantiaca</name>
    <name type="common">nom. illeg.</name>
    <dbReference type="NCBI Taxonomy" id="47850"/>
    <lineage>
        <taxon>Bacteria</taxon>
        <taxon>Bacillati</taxon>
        <taxon>Actinomycetota</taxon>
        <taxon>Actinomycetes</taxon>
        <taxon>Micromonosporales</taxon>
        <taxon>Micromonosporaceae</taxon>
        <taxon>Micromonospora</taxon>
    </lineage>
</organism>
<reference evidence="2 3" key="1">
    <citation type="submission" date="2019-09" db="EMBL/GenBank/DDBJ databases">
        <title>High taxonomic diversity of Micromonospora strains isolated from Medicago sativa nodules in different geographical locations.</title>
        <authorList>
            <person name="Martinez-Hidalgo P."/>
            <person name="Flores-Felix J.D."/>
            <person name="Velazquez E."/>
            <person name="Brau L."/>
            <person name="Trujillo M.E."/>
            <person name="Martinez-Molina E."/>
        </authorList>
    </citation>
    <scope>NUCLEOTIDE SEQUENCE [LARGE SCALE GENOMIC DNA]</scope>
    <source>
        <strain evidence="2 3">ALFB5</strain>
    </source>
</reference>
<comment type="caution">
    <text evidence="2">The sequence shown here is derived from an EMBL/GenBank/DDBJ whole genome shotgun (WGS) entry which is preliminary data.</text>
</comment>
<dbReference type="EMBL" id="WAAR01000006">
    <property type="protein sequence ID" value="KAB1118641.1"/>
    <property type="molecule type" value="Genomic_DNA"/>
</dbReference>
<sequence>MSLLTSLARAHASDQAVAQRLTTVRHLHVSSEPLVFVPLAMAGEAHAPLAVMIGTSPDTPELLTVAQPRNRDQQVAFAYELAKIFAAYITPRTNRRLPVRAGASGVQYRCADAPQVWVPNRAGVEFIRILGRSTRLRRSTGEWAVPRNIPVMGKWLTFLADRAEYAGSAMLVAATDALTLHWATGQSTEEDQHLPAVLGWIAPPPGMTGRDAARACENPLKVPPAGPATDPSFDNGILEPLLAAYHQAASPAASRIAEDKIRKELRKQLDGTWHRMWQAITLLRDPSLPAGAHVGVRWERDLDAFTQAADWIATSPGAQPKRDSAVYAARRLYWLERAQQQYDAERAFDDPMVMAEARMIGEAFVGTVIAAVPNRRVGRSLRPLITVSTTDAISLAAGESGLRRPELLDQKTTVVSVTRDGDTVMVELELREGMGSGREPRPGTVPAVGDSVCYSLFKDDYRRAPTLPRKEDTPWTHGGPPKPYLPTEQDAQEPWS</sequence>
<dbReference type="RefSeq" id="WP_046566794.1">
    <property type="nucleotide sequence ID" value="NZ_JBEYHV010000016.1"/>
</dbReference>
<feature type="region of interest" description="Disordered" evidence="1">
    <location>
        <begin position="463"/>
        <end position="496"/>
    </location>
</feature>
<feature type="compositionally biased region" description="Basic and acidic residues" evidence="1">
    <location>
        <begin position="463"/>
        <end position="474"/>
    </location>
</feature>
<evidence type="ECO:0000313" key="2">
    <source>
        <dbReference type="EMBL" id="KAB1118641.1"/>
    </source>
</evidence>
<evidence type="ECO:0000313" key="3">
    <source>
        <dbReference type="Proteomes" id="UP000471364"/>
    </source>
</evidence>
<proteinExistence type="predicted"/>
<dbReference type="Proteomes" id="UP000471364">
    <property type="component" value="Unassembled WGS sequence"/>
</dbReference>
<protein>
    <submittedName>
        <fullName evidence="2">Uncharacterized protein</fullName>
    </submittedName>
</protein>
<evidence type="ECO:0000256" key="1">
    <source>
        <dbReference type="SAM" id="MobiDB-lite"/>
    </source>
</evidence>
<accession>A0ABQ6UMY1</accession>